<keyword evidence="2" id="KW-1185">Reference proteome</keyword>
<proteinExistence type="predicted"/>
<dbReference type="Proteomes" id="UP001373714">
    <property type="component" value="Unassembled WGS sequence"/>
</dbReference>
<evidence type="ECO:0000313" key="2">
    <source>
        <dbReference type="Proteomes" id="UP001373714"/>
    </source>
</evidence>
<protein>
    <submittedName>
        <fullName evidence="1">Uncharacterized protein</fullName>
    </submittedName>
</protein>
<comment type="caution">
    <text evidence="1">The sequence shown here is derived from an EMBL/GenBank/DDBJ whole genome shotgun (WGS) entry which is preliminary data.</text>
</comment>
<evidence type="ECO:0000313" key="1">
    <source>
        <dbReference type="EMBL" id="KAK6360275.1"/>
    </source>
</evidence>
<sequence length="354" mass="41195">MNPIYAYEPLTGVDHALGSTSIIRRRPLTDSEKLTLPMFLARQSVTIILGLLCKKVPLEIALYILKVAKIHPGSILTARESEQYEIYSLYSGKKTYLTARIPFYDNPRGLRNFKPSAAAIDPDKRIIDRLIFRIRTRHKTSIIDGQQVWKGIAFVEVELWRRKYPGYKDDIQANLLKQRKEALERGEEDPELSYHIKSQSTEVWNKQFHDYYHGYSKGGTTEETKGPNGKFKVGTWMLLQKMQYCYNYASDFYTVTWDWREDKLDEDTIRDLARFRDQHVGVWRYYLNGSNGPPEHSKPKPSGPWYTMDEQVANGAFIRELREGDEIAVVMRALKDGHTQCSIYSCSIECWWAL</sequence>
<gene>
    <name evidence="1" type="ORF">TWF730_006423</name>
</gene>
<accession>A0AAV9VE93</accession>
<reference evidence="1 2" key="1">
    <citation type="submission" date="2019-10" db="EMBL/GenBank/DDBJ databases">
        <authorList>
            <person name="Palmer J.M."/>
        </authorList>
    </citation>
    <scope>NUCLEOTIDE SEQUENCE [LARGE SCALE GENOMIC DNA]</scope>
    <source>
        <strain evidence="1 2">TWF730</strain>
    </source>
</reference>
<dbReference type="AlphaFoldDB" id="A0AAV9VE93"/>
<name>A0AAV9VE93_9PEZI</name>
<organism evidence="1 2">
    <name type="scientific">Orbilia blumenaviensis</name>
    <dbReference type="NCBI Taxonomy" id="1796055"/>
    <lineage>
        <taxon>Eukaryota</taxon>
        <taxon>Fungi</taxon>
        <taxon>Dikarya</taxon>
        <taxon>Ascomycota</taxon>
        <taxon>Pezizomycotina</taxon>
        <taxon>Orbiliomycetes</taxon>
        <taxon>Orbiliales</taxon>
        <taxon>Orbiliaceae</taxon>
        <taxon>Orbilia</taxon>
    </lineage>
</organism>
<dbReference type="EMBL" id="JAVHNS010000003">
    <property type="protein sequence ID" value="KAK6360275.1"/>
    <property type="molecule type" value="Genomic_DNA"/>
</dbReference>